<dbReference type="InterPro" id="IPR025195">
    <property type="entry name" value="GTA_TIM_dom"/>
</dbReference>
<feature type="domain" description="Rcc01698-like C-terminal" evidence="3">
    <location>
        <begin position="1047"/>
        <end position="1146"/>
    </location>
</feature>
<dbReference type="Pfam" id="PF23666">
    <property type="entry name" value="Rcc01698_C"/>
    <property type="match status" value="1"/>
</dbReference>
<evidence type="ECO:0000313" key="4">
    <source>
        <dbReference type="EMBL" id="PTW57646.1"/>
    </source>
</evidence>
<dbReference type="InterPro" id="IPR056490">
    <property type="entry name" value="Rcc01698_C"/>
</dbReference>
<dbReference type="SUPFAM" id="SSF51445">
    <property type="entry name" value="(Trans)glycosidases"/>
    <property type="match status" value="1"/>
</dbReference>
<dbReference type="CDD" id="cd19607">
    <property type="entry name" value="GTA_TIM-barrel-like"/>
    <property type="match status" value="1"/>
</dbReference>
<dbReference type="OrthoDB" id="8445115at2"/>
<dbReference type="InterPro" id="IPR032876">
    <property type="entry name" value="J_dom"/>
</dbReference>
<dbReference type="InterPro" id="IPR017853">
    <property type="entry name" value="GH"/>
</dbReference>
<name>A0A2T5V1N7_9HYPH</name>
<organism evidence="4 5">
    <name type="scientific">Breoghania corrubedonensis</name>
    <dbReference type="NCBI Taxonomy" id="665038"/>
    <lineage>
        <taxon>Bacteria</taxon>
        <taxon>Pseudomonadati</taxon>
        <taxon>Pseudomonadota</taxon>
        <taxon>Alphaproteobacteria</taxon>
        <taxon>Hyphomicrobiales</taxon>
        <taxon>Stappiaceae</taxon>
        <taxon>Breoghania</taxon>
    </lineage>
</organism>
<protein>
    <submittedName>
        <fullName evidence="4">Putative tail protein</fullName>
    </submittedName>
</protein>
<proteinExistence type="predicted"/>
<evidence type="ECO:0000313" key="5">
    <source>
        <dbReference type="Proteomes" id="UP000244081"/>
    </source>
</evidence>
<keyword evidence="5" id="KW-1185">Reference proteome</keyword>
<dbReference type="Pfam" id="PF13550">
    <property type="entry name" value="Phage-tail_3"/>
    <property type="match status" value="1"/>
</dbReference>
<dbReference type="RefSeq" id="WP_107991519.1">
    <property type="nucleotide sequence ID" value="NZ_QAYG01000010.1"/>
</dbReference>
<evidence type="ECO:0000259" key="2">
    <source>
        <dbReference type="Pfam" id="PF13550"/>
    </source>
</evidence>
<gene>
    <name evidence="4" type="ORF">C8N35_110125</name>
</gene>
<feature type="domain" description="GTA TIM-barrel-like" evidence="1">
    <location>
        <begin position="433"/>
        <end position="734"/>
    </location>
</feature>
<comment type="caution">
    <text evidence="4">The sequence shown here is derived from an EMBL/GenBank/DDBJ whole genome shotgun (WGS) entry which is preliminary data.</text>
</comment>
<feature type="domain" description="Tip attachment protein J" evidence="2">
    <location>
        <begin position="796"/>
        <end position="957"/>
    </location>
</feature>
<accession>A0A2T5V1N7</accession>
<dbReference type="Gene3D" id="3.20.20.80">
    <property type="entry name" value="Glycosidases"/>
    <property type="match status" value="1"/>
</dbReference>
<dbReference type="Proteomes" id="UP000244081">
    <property type="component" value="Unassembled WGS sequence"/>
</dbReference>
<dbReference type="EMBL" id="QAYG01000010">
    <property type="protein sequence ID" value="PTW57646.1"/>
    <property type="molecule type" value="Genomic_DNA"/>
</dbReference>
<evidence type="ECO:0000259" key="1">
    <source>
        <dbReference type="Pfam" id="PF13547"/>
    </source>
</evidence>
<sequence>MATLVLSTIGQAVGTAIGGPIGGMIGRTAGALAGQAIDQRLFGTKNAVEGARLADLDVQSSTEGTSVPRVYGRARLTGQVIWATRFQEVVKREEEGGGKGGGGGSTTTVTSYSYYGNFAVALCEGPVSHIGRIWADGKLLDTTTITVRRYLGSADQEPDPLIEAKQGLGYAPAYRGTAYLVFEGLALANFGNRLPQIAVEVIRAVDRLEEMVRAVCLIPGAGEFIYADKKVNLVTGVGSSVPANRHIAHAASDWQASLDELQALCPNLERVALVVSWFGDDLRCGECRIRPAVEDRNTRSSGLTWLAGGLSRSAAPEVSRKDGRPAFGGTPADASVMAAIADLKARGLKVMLYPFVLMDVPQDNDLADPYGASEQAAYPWRGRITCHPAPGGTGSVDKTSDAAAQVAGFVGEAAAGDFTATSSTVVYSGPSEWSWRRFILHYAHLAAAAGGVDAFLIGSEMPGMTTVRSDAGYPFVDAQVALAGDVRGVLGGDTAVSYAANWSEYAGHRPADGSGDVTFHLDPLWASSDIDFVGIDFYPPISDWRDGTHADSDEALSPCDLFYLRARLAGGEDYDWYYASEAERTANIRTPITDGAYGKPWVYRAKDLVGWWSNPHHDRPGGVEAASPTAWVPQSKPIWLTELGVPAIDRGANQPNVFYDPKSSESALPYFSNGARDDYQQRRALEACLSWWGSDHPELEPGGNPVSSLYGAAMVDPSAIQLWAWDARPWPAFPSDTGTWADGANWQLGHWLNGRLGGAGVDGLVRAILADFEIDVADTDADGFGGAIDGFVIPGPTSARAVLEQLGEIFGFIAADTGTALAFRSALGRPRALSRGDLAEAEAGATLLSATRAQESELPSEIRLSFTDPTRDFARISVASRRLAGLSRRISDADLNIAADAGLMQVSVEARLRDAWAGRERFAFSLPENGAGTGLALEPGDLVTLEGALIRVSQIEDGAMRRIEGVSAAPDLLRERPPASLSHRSALPSAAAAPAVKFLDLPLLKGDEPVSAFRAAAFARPWLGGMSVWRSASGAGFEAVAGIATPATMGTLSGALFPGPTARWDRVNEIHVTLYGGALSARDERDVLAGANIAAIQCGNGGWEVLQFSHAELTGANSWRLSGLLRAQAGTDAAMAAGAAIGAAFVLIDAALPLVDVGGDRLALPFSWRVVPQGRAIDDETATALDFAVEGAALRPLSPVHLRGRRQASGDVVFTWIRRTRVSGDGWEQLEVPLAEEAEAYELDILDAPGGAVIRTLSLAEPRATYTAADQSADFTVLPDEIHLSLSQLSARTGRGTPQRTTIHV</sequence>
<dbReference type="Pfam" id="PF13547">
    <property type="entry name" value="GTA_TIM"/>
    <property type="match status" value="1"/>
</dbReference>
<reference evidence="4 5" key="1">
    <citation type="submission" date="2018-04" db="EMBL/GenBank/DDBJ databases">
        <title>Genomic Encyclopedia of Archaeal and Bacterial Type Strains, Phase II (KMG-II): from individual species to whole genera.</title>
        <authorList>
            <person name="Goeker M."/>
        </authorList>
    </citation>
    <scope>NUCLEOTIDE SEQUENCE [LARGE SCALE GENOMIC DNA]</scope>
    <source>
        <strain evidence="4 5">DSM 23382</strain>
    </source>
</reference>
<evidence type="ECO:0000259" key="3">
    <source>
        <dbReference type="Pfam" id="PF23666"/>
    </source>
</evidence>